<protein>
    <submittedName>
        <fullName evidence="1">Uncharacterized protein</fullName>
    </submittedName>
</protein>
<dbReference type="KEGG" id="fmr:Fuma_06115"/>
<dbReference type="Proteomes" id="UP000187735">
    <property type="component" value="Chromosome"/>
</dbReference>
<name>A0A1P8WQV6_9PLAN</name>
<sequence>MMKIVVRRCLTTANDCETCSRLPESGSHNNVADFVDGRDIASEG</sequence>
<evidence type="ECO:0000313" key="1">
    <source>
        <dbReference type="EMBL" id="APZ96446.1"/>
    </source>
</evidence>
<organism evidence="1 2">
    <name type="scientific">Fuerstiella marisgermanici</name>
    <dbReference type="NCBI Taxonomy" id="1891926"/>
    <lineage>
        <taxon>Bacteria</taxon>
        <taxon>Pseudomonadati</taxon>
        <taxon>Planctomycetota</taxon>
        <taxon>Planctomycetia</taxon>
        <taxon>Planctomycetales</taxon>
        <taxon>Planctomycetaceae</taxon>
        <taxon>Fuerstiella</taxon>
    </lineage>
</organism>
<dbReference type="EMBL" id="CP017641">
    <property type="protein sequence ID" value="APZ96446.1"/>
    <property type="molecule type" value="Genomic_DNA"/>
</dbReference>
<keyword evidence="2" id="KW-1185">Reference proteome</keyword>
<dbReference type="RefSeq" id="WP_257787783.1">
    <property type="nucleotide sequence ID" value="NZ_CP017641.1"/>
</dbReference>
<evidence type="ECO:0000313" key="2">
    <source>
        <dbReference type="Proteomes" id="UP000187735"/>
    </source>
</evidence>
<gene>
    <name evidence="1" type="ORF">Fuma_06115</name>
</gene>
<accession>A0A1P8WQV6</accession>
<dbReference type="AlphaFoldDB" id="A0A1P8WQV6"/>
<reference evidence="1 2" key="1">
    <citation type="journal article" date="2016" name="Front. Microbiol.">
        <title>Fuerstia marisgermanicae gen. nov., sp. nov., an Unusual Member of the Phylum Planctomycetes from the German Wadden Sea.</title>
        <authorList>
            <person name="Kohn T."/>
            <person name="Heuer A."/>
            <person name="Jogler M."/>
            <person name="Vollmers J."/>
            <person name="Boedeker C."/>
            <person name="Bunk B."/>
            <person name="Rast P."/>
            <person name="Borchert D."/>
            <person name="Glockner I."/>
            <person name="Freese H.M."/>
            <person name="Klenk H.P."/>
            <person name="Overmann J."/>
            <person name="Kaster A.K."/>
            <person name="Rohde M."/>
            <person name="Wiegand S."/>
            <person name="Jogler C."/>
        </authorList>
    </citation>
    <scope>NUCLEOTIDE SEQUENCE [LARGE SCALE GENOMIC DNA]</scope>
    <source>
        <strain evidence="1 2">NH11</strain>
    </source>
</reference>
<proteinExistence type="predicted"/>